<comment type="caution">
    <text evidence="5">The sequence shown here is derived from an EMBL/GenBank/DDBJ whole genome shotgun (WGS) entry which is preliminary data.</text>
</comment>
<dbReference type="EMBL" id="JABBCP010000006">
    <property type="protein sequence ID" value="NMF56128.1"/>
    <property type="molecule type" value="Genomic_DNA"/>
</dbReference>
<protein>
    <submittedName>
        <fullName evidence="5">Zinc ribbon domain-containing protein</fullName>
    </submittedName>
</protein>
<accession>A0A7X9UD11</accession>
<dbReference type="Pfam" id="PF12773">
    <property type="entry name" value="DZR"/>
    <property type="match status" value="1"/>
</dbReference>
<feature type="compositionally biased region" description="Low complexity" evidence="1">
    <location>
        <begin position="172"/>
        <end position="185"/>
    </location>
</feature>
<dbReference type="Pfam" id="PF13240">
    <property type="entry name" value="Zn_Ribbon_1"/>
    <property type="match status" value="1"/>
</dbReference>
<feature type="domain" description="DZANK-type" evidence="3">
    <location>
        <begin position="40"/>
        <end position="103"/>
    </location>
</feature>
<dbReference type="Proteomes" id="UP000546970">
    <property type="component" value="Unassembled WGS sequence"/>
</dbReference>
<dbReference type="AlphaFoldDB" id="A0A7X9UD11"/>
<keyword evidence="2" id="KW-1133">Transmembrane helix</keyword>
<gene>
    <name evidence="5" type="ORF">HF320_07280</name>
</gene>
<dbReference type="InterPro" id="IPR025874">
    <property type="entry name" value="DZR"/>
</dbReference>
<feature type="region of interest" description="Disordered" evidence="1">
    <location>
        <begin position="159"/>
        <end position="200"/>
    </location>
</feature>
<reference evidence="5 6" key="1">
    <citation type="submission" date="2020-04" db="EMBL/GenBank/DDBJ databases">
        <title>Collinsella sp. KGMB02528 nov., an anaerobic actinobacterium isolated from human feces.</title>
        <authorList>
            <person name="Han K.-I."/>
            <person name="Eom M.K."/>
            <person name="Kim J.-S."/>
            <person name="Lee K.C."/>
            <person name="Suh M.K."/>
            <person name="Park S.-H."/>
            <person name="Lee J.H."/>
            <person name="Kang S.W."/>
            <person name="Park J.-E."/>
            <person name="Oh B.S."/>
            <person name="Yu S.Y."/>
            <person name="Choi S.-H."/>
            <person name="Lee D.H."/>
            <person name="Yoon H."/>
            <person name="Kim B.-Y."/>
            <person name="Lee J.H."/>
            <person name="Lee J.-S."/>
        </authorList>
    </citation>
    <scope>NUCLEOTIDE SEQUENCE [LARGE SCALE GENOMIC DNA]</scope>
    <source>
        <strain evidence="5 6">KGMB02528</strain>
    </source>
</reference>
<dbReference type="PANTHER" id="PTHR40038">
    <property type="entry name" value="MEMBRANE-ASSOCIATED PROTEIN TCAA"/>
    <property type="match status" value="1"/>
</dbReference>
<sequence>MICAHCHSEIADDSMFCTECGAKVEASAASSMLRPSARVCPHCGNDIPADAEFCTMCGARLEAGDDAALTTADGSEPEPVPDPVCPHCGAPLTDGAEFCTQCGSKADASDVSQTEGEIETRALTFEQPDADAEQYRADAAAAHESLNVVTPDLGMADPVPVDKTALMPKPAPASGEGSGPVSPESLADKARAGANAPKKKDPRKIAAIVAGVIVAIAVVGGGTWAFINYQHQQQVAAEQAQREKDEAIAKAEHVVVIKVSGDGWDTSAGASRLPVHVEGTDSKGEKVDEVQYATSDGRGINLRQGNYVLSVPSSPIAADGTVFNVSNTQVEVSFTAKDEEGSEIDATGRGGFELTPIDALEVTDEQINKAYEYASKDTTDGAPDADALKTAATKRRDDAVAAKKEADARAARTITTADYTLELPSYWDGRVTVKYEGDSVVVYSKNYPKRAICSIFVDAQGDGPMGDIGTSQMGYASLSNGRYAHVWCDRYSYIIAYANITNSTNPDDYYTYDEARELVDLQTGGAVHYDDVLAAMKDDDADADDLIFAQDTFFQNNIVSQIKAK</sequence>
<dbReference type="PANTHER" id="PTHR40038:SF1">
    <property type="entry name" value="MEMBRANE-ASSOCIATED PROTEIN TCAA"/>
    <property type="match status" value="1"/>
</dbReference>
<name>A0A7X9UD11_9ACTN</name>
<keyword evidence="6" id="KW-1185">Reference proteome</keyword>
<evidence type="ECO:0000313" key="6">
    <source>
        <dbReference type="Proteomes" id="UP000546970"/>
    </source>
</evidence>
<evidence type="ECO:0000259" key="3">
    <source>
        <dbReference type="Pfam" id="PF12773"/>
    </source>
</evidence>
<evidence type="ECO:0000256" key="2">
    <source>
        <dbReference type="SAM" id="Phobius"/>
    </source>
</evidence>
<feature type="transmembrane region" description="Helical" evidence="2">
    <location>
        <begin position="205"/>
        <end position="227"/>
    </location>
</feature>
<evidence type="ECO:0000313" key="5">
    <source>
        <dbReference type="EMBL" id="NMF56128.1"/>
    </source>
</evidence>
<keyword evidence="2" id="KW-0812">Transmembrane</keyword>
<organism evidence="5 6">
    <name type="scientific">Collinsella acetigenes</name>
    <dbReference type="NCBI Taxonomy" id="2713419"/>
    <lineage>
        <taxon>Bacteria</taxon>
        <taxon>Bacillati</taxon>
        <taxon>Actinomycetota</taxon>
        <taxon>Coriobacteriia</taxon>
        <taxon>Coriobacteriales</taxon>
        <taxon>Coriobacteriaceae</taxon>
        <taxon>Collinsella</taxon>
    </lineage>
</organism>
<evidence type="ECO:0000259" key="4">
    <source>
        <dbReference type="Pfam" id="PF13240"/>
    </source>
</evidence>
<dbReference type="RefSeq" id="WP_169277737.1">
    <property type="nucleotide sequence ID" value="NZ_JABBCP010000006.1"/>
</dbReference>
<dbReference type="InterPro" id="IPR026870">
    <property type="entry name" value="Zinc_ribbon_dom"/>
</dbReference>
<proteinExistence type="predicted"/>
<evidence type="ECO:0000256" key="1">
    <source>
        <dbReference type="SAM" id="MobiDB-lite"/>
    </source>
</evidence>
<keyword evidence="2" id="KW-0472">Membrane</keyword>
<feature type="domain" description="Zinc-ribbon" evidence="4">
    <location>
        <begin position="3"/>
        <end position="24"/>
    </location>
</feature>